<comment type="caution">
    <text evidence="2">The sequence shown here is derived from an EMBL/GenBank/DDBJ whole genome shotgun (WGS) entry which is preliminary data.</text>
</comment>
<gene>
    <name evidence="2" type="ORF">GPDM_06760</name>
</gene>
<dbReference type="EMBL" id="AEPB01000022">
    <property type="protein sequence ID" value="EGA90224.1"/>
    <property type="molecule type" value="Genomic_DNA"/>
</dbReference>
<organism evidence="2 3">
    <name type="scientific">Planococcus donghaensis MPA1U2</name>
    <dbReference type="NCBI Taxonomy" id="933115"/>
    <lineage>
        <taxon>Bacteria</taxon>
        <taxon>Bacillati</taxon>
        <taxon>Bacillota</taxon>
        <taxon>Bacilli</taxon>
        <taxon>Bacillales</taxon>
        <taxon>Caryophanaceae</taxon>
        <taxon>Planococcus</taxon>
    </lineage>
</organism>
<evidence type="ECO:0000313" key="2">
    <source>
        <dbReference type="EMBL" id="EGA90224.1"/>
    </source>
</evidence>
<accession>E7RFV4</accession>
<dbReference type="GO" id="GO:1990189">
    <property type="term" value="F:protein N-terminal-serine acetyltransferase activity"/>
    <property type="evidence" value="ECO:0007669"/>
    <property type="project" value="TreeGrafter"/>
</dbReference>
<reference evidence="2 3" key="1">
    <citation type="journal article" date="2011" name="J. Bacteriol.">
        <title>The Draft Genome of Planococcus donghaensis MPA1U2 Reveals Nonsporulation Pathways Controlled by a Conserved Spo0A Regulon.</title>
        <authorList>
            <person name="Pearson M.D."/>
            <person name="Noller H.F."/>
        </authorList>
    </citation>
    <scope>NUCLEOTIDE SEQUENCE [LARGE SCALE GENOMIC DNA]</scope>
    <source>
        <strain evidence="2 3">MPA1U2</strain>
    </source>
</reference>
<dbReference type="InterPro" id="IPR016181">
    <property type="entry name" value="Acyl_CoA_acyltransferase"/>
</dbReference>
<dbReference type="Proteomes" id="UP000003052">
    <property type="component" value="Unassembled WGS sequence"/>
</dbReference>
<dbReference type="eggNOG" id="COG1670">
    <property type="taxonomic scope" value="Bacteria"/>
</dbReference>
<dbReference type="PANTHER" id="PTHR43441:SF3">
    <property type="entry name" value="ACETYLTRANSFERASE"/>
    <property type="match status" value="1"/>
</dbReference>
<evidence type="ECO:0000313" key="3">
    <source>
        <dbReference type="Proteomes" id="UP000003052"/>
    </source>
</evidence>
<name>E7RFV4_9BACL</name>
<dbReference type="Pfam" id="PF13302">
    <property type="entry name" value="Acetyltransf_3"/>
    <property type="match status" value="1"/>
</dbReference>
<sequence length="228" mass="26324">MITFVLKIKFLRVKVFYFGRMQVCLKSKIEMRRMNMNSILLNVPSELKTERLLLRAPSYTGDAEAVNRAVEDSIQELRQWLPFAREVPTLEETEISLREAHIKFLERENFRFLIFQKDAQAFIGTVSLQSVDWEVQKCEIGYWINTKFGGNGYITEAVKAVTAYGINELGFRRLEIRCESTNLPSRAIPEKLGFNLEGILVNEDLSADGKTLTDTCIYAITQKINRRI</sequence>
<dbReference type="GO" id="GO:0008999">
    <property type="term" value="F:protein-N-terminal-alanine acetyltransferase activity"/>
    <property type="evidence" value="ECO:0007669"/>
    <property type="project" value="TreeGrafter"/>
</dbReference>
<proteinExistence type="predicted"/>
<keyword evidence="2" id="KW-0808">Transferase</keyword>
<evidence type="ECO:0000259" key="1">
    <source>
        <dbReference type="PROSITE" id="PS51186"/>
    </source>
</evidence>
<dbReference type="AlphaFoldDB" id="E7RFV4"/>
<dbReference type="InterPro" id="IPR051908">
    <property type="entry name" value="Ribosomal_N-acetyltransferase"/>
</dbReference>
<dbReference type="Gene3D" id="3.40.630.30">
    <property type="match status" value="1"/>
</dbReference>
<feature type="domain" description="N-acetyltransferase" evidence="1">
    <location>
        <begin position="72"/>
        <end position="213"/>
    </location>
</feature>
<dbReference type="SUPFAM" id="SSF55729">
    <property type="entry name" value="Acyl-CoA N-acyltransferases (Nat)"/>
    <property type="match status" value="1"/>
</dbReference>
<dbReference type="GO" id="GO:0005737">
    <property type="term" value="C:cytoplasm"/>
    <property type="evidence" value="ECO:0007669"/>
    <property type="project" value="TreeGrafter"/>
</dbReference>
<dbReference type="InterPro" id="IPR000182">
    <property type="entry name" value="GNAT_dom"/>
</dbReference>
<protein>
    <submittedName>
        <fullName evidence="2">GCN5-related N-acetyltransferase</fullName>
    </submittedName>
</protein>
<dbReference type="PANTHER" id="PTHR43441">
    <property type="entry name" value="RIBOSOMAL-PROTEIN-SERINE ACETYLTRANSFERASE"/>
    <property type="match status" value="1"/>
</dbReference>
<dbReference type="PROSITE" id="PS51186">
    <property type="entry name" value="GNAT"/>
    <property type="match status" value="1"/>
</dbReference>